<feature type="region of interest" description="Disordered" evidence="1">
    <location>
        <begin position="119"/>
        <end position="147"/>
    </location>
</feature>
<dbReference type="Proteomes" id="UP001642464">
    <property type="component" value="Unassembled WGS sequence"/>
</dbReference>
<dbReference type="EMBL" id="CAXAMM010006114">
    <property type="protein sequence ID" value="CAK9009893.1"/>
    <property type="molecule type" value="Genomic_DNA"/>
</dbReference>
<gene>
    <name evidence="2" type="ORF">SCF082_LOCUS10461</name>
    <name evidence="3" type="ORF">SCF082_LOCUS10471</name>
</gene>
<dbReference type="EMBL" id="CAXAMM010006125">
    <property type="protein sequence ID" value="CAK9009923.1"/>
    <property type="molecule type" value="Genomic_DNA"/>
</dbReference>
<feature type="compositionally biased region" description="Low complexity" evidence="1">
    <location>
        <begin position="125"/>
        <end position="142"/>
    </location>
</feature>
<reference evidence="2 4" key="1">
    <citation type="submission" date="2024-02" db="EMBL/GenBank/DDBJ databases">
        <authorList>
            <person name="Chen Y."/>
            <person name="Shah S."/>
            <person name="Dougan E. K."/>
            <person name="Thang M."/>
            <person name="Chan C."/>
        </authorList>
    </citation>
    <scope>NUCLEOTIDE SEQUENCE [LARGE SCALE GENOMIC DNA]</scope>
</reference>
<sequence length="316" mass="33754">MATSQTPITSLAAVADSAMEPTSPHGSEPDWDFCDEEAAIQLHSDDLRTLELGATQQLLPVDQAHPGGIEEEERKQMADLAACVERLQLAREAVDQLSPVSSATAPVLERLGLGSPDAADAVAGAPSPMTTDAAPAAASSADGEADVPMTGTKDQAAFPTKDQAAYPSLPGFLAAKAQKVQMDAIRFRIDKADPNRGTTESEMLDLFSLWVDVPLTEPGVTRVIEADIPMKLQARQQEIWKTQFQPLHDKSGLGFSSLRDGPVGEQPYSRMCAKCYTGAPDRANKCWTCRHDKLVPYSAPLGLHGLGQGDLAPPLR</sequence>
<proteinExistence type="predicted"/>
<accession>A0ABP0J6G6</accession>
<evidence type="ECO:0000313" key="3">
    <source>
        <dbReference type="EMBL" id="CAK9009923.1"/>
    </source>
</evidence>
<evidence type="ECO:0000313" key="2">
    <source>
        <dbReference type="EMBL" id="CAK9009893.1"/>
    </source>
</evidence>
<feature type="region of interest" description="Disordered" evidence="1">
    <location>
        <begin position="1"/>
        <end position="32"/>
    </location>
</feature>
<comment type="caution">
    <text evidence="2">The sequence shown here is derived from an EMBL/GenBank/DDBJ whole genome shotgun (WGS) entry which is preliminary data.</text>
</comment>
<organism evidence="2 4">
    <name type="scientific">Durusdinium trenchii</name>
    <dbReference type="NCBI Taxonomy" id="1381693"/>
    <lineage>
        <taxon>Eukaryota</taxon>
        <taxon>Sar</taxon>
        <taxon>Alveolata</taxon>
        <taxon>Dinophyceae</taxon>
        <taxon>Suessiales</taxon>
        <taxon>Symbiodiniaceae</taxon>
        <taxon>Durusdinium</taxon>
    </lineage>
</organism>
<name>A0ABP0J6G6_9DINO</name>
<evidence type="ECO:0000256" key="1">
    <source>
        <dbReference type="SAM" id="MobiDB-lite"/>
    </source>
</evidence>
<keyword evidence="4" id="KW-1185">Reference proteome</keyword>
<evidence type="ECO:0000313" key="4">
    <source>
        <dbReference type="Proteomes" id="UP001642464"/>
    </source>
</evidence>
<protein>
    <submittedName>
        <fullName evidence="2">Uncharacterized protein</fullName>
    </submittedName>
</protein>